<evidence type="ECO:0000313" key="1">
    <source>
        <dbReference type="EMBL" id="THG54195.1"/>
    </source>
</evidence>
<keyword evidence="2" id="KW-1185">Reference proteome</keyword>
<accession>A0AC61S6D7</accession>
<comment type="caution">
    <text evidence="1">The sequence shown here is derived from an EMBL/GenBank/DDBJ whole genome shotgun (WGS) entry which is preliminary data.</text>
</comment>
<evidence type="ECO:0000313" key="2">
    <source>
        <dbReference type="Proteomes" id="UP000305401"/>
    </source>
</evidence>
<organism evidence="1 2">
    <name type="scientific">Muribaculum caecicola</name>
    <dbReference type="NCBI Taxonomy" id="3038144"/>
    <lineage>
        <taxon>Bacteria</taxon>
        <taxon>Pseudomonadati</taxon>
        <taxon>Bacteroidota</taxon>
        <taxon>Bacteroidia</taxon>
        <taxon>Bacteroidales</taxon>
        <taxon>Muribaculaceae</taxon>
        <taxon>Muribaculum</taxon>
    </lineage>
</organism>
<dbReference type="Proteomes" id="UP000305401">
    <property type="component" value="Unassembled WGS sequence"/>
</dbReference>
<proteinExistence type="predicted"/>
<gene>
    <name evidence="1" type="ORF">E5990_03705</name>
</gene>
<protein>
    <submittedName>
        <fullName evidence="1">Crp/Fnr family transcriptional regulator</fullName>
    </submittedName>
</protein>
<dbReference type="EMBL" id="SSTG01000027">
    <property type="protein sequence ID" value="THG54195.1"/>
    <property type="molecule type" value="Genomic_DNA"/>
</dbReference>
<name>A0AC61S6D7_9BACT</name>
<reference evidence="1" key="1">
    <citation type="submission" date="2019-04" db="EMBL/GenBank/DDBJ databases">
        <title>Microbes associate with the intestines of laboratory mice.</title>
        <authorList>
            <person name="Navarre W."/>
            <person name="Wong E."/>
            <person name="Huang K.C."/>
            <person name="Tropini C."/>
            <person name="Ng K."/>
            <person name="Yu B."/>
        </authorList>
    </citation>
    <scope>NUCLEOTIDE SEQUENCE</scope>
    <source>
        <strain evidence="1">NM86_A22</strain>
    </source>
</reference>
<sequence>MPHPIQTLKELFKLDAAQIESVERMFVERNFSKGDIFDGQHSMQAYVFYLKRGAARVFYTANGREHTVQFAFDDEYLDTRSATTEVTIMFMEDSEVIYMPVSEMHDFFSERESIHRQDAILFMNVALIHRIKNLEERIFYTQHASAVERYRWVINRYPRLLECATITQVASFLGLTKETLYRIRSGRYK</sequence>